<name>A0AAV1TUH0_9STRA</name>
<dbReference type="Pfam" id="PF07258">
    <property type="entry name" value="COMM_domain"/>
    <property type="match status" value="1"/>
</dbReference>
<dbReference type="PANTHER" id="PTHR15857">
    <property type="entry name" value="COMM DOMAIN CONTAINING PROTEIN 2"/>
    <property type="match status" value="1"/>
</dbReference>
<dbReference type="PANTHER" id="PTHR15857:SF0">
    <property type="entry name" value="COMM DOMAIN-CONTAINING PROTEIN 2"/>
    <property type="match status" value="1"/>
</dbReference>
<dbReference type="PROSITE" id="PS51269">
    <property type="entry name" value="COMM"/>
    <property type="match status" value="1"/>
</dbReference>
<dbReference type="Pfam" id="PF21672">
    <property type="entry name" value="COMM_HN"/>
    <property type="match status" value="1"/>
</dbReference>
<evidence type="ECO:0000313" key="3">
    <source>
        <dbReference type="Proteomes" id="UP001162060"/>
    </source>
</evidence>
<proteinExistence type="predicted"/>
<dbReference type="InterPro" id="IPR037354">
    <property type="entry name" value="Commd2"/>
</dbReference>
<evidence type="ECO:0000313" key="2">
    <source>
        <dbReference type="EMBL" id="CAK7924840.1"/>
    </source>
</evidence>
<dbReference type="Proteomes" id="UP001162060">
    <property type="component" value="Unassembled WGS sequence"/>
</dbReference>
<dbReference type="InterPro" id="IPR017920">
    <property type="entry name" value="COMM"/>
</dbReference>
<evidence type="ECO:0000259" key="1">
    <source>
        <dbReference type="PROSITE" id="PS51269"/>
    </source>
</evidence>
<protein>
    <recommendedName>
        <fullName evidence="1">COMM domain-containing protein</fullName>
    </recommendedName>
</protein>
<reference evidence="2" key="1">
    <citation type="submission" date="2024-01" db="EMBL/GenBank/DDBJ databases">
        <authorList>
            <person name="Webb A."/>
        </authorList>
    </citation>
    <scope>NUCLEOTIDE SEQUENCE</scope>
    <source>
        <strain evidence="2">Pm1</strain>
    </source>
</reference>
<dbReference type="AlphaFoldDB" id="A0AAV1TUH0"/>
<comment type="caution">
    <text evidence="2">The sequence shown here is derived from an EMBL/GenBank/DDBJ whole genome shotgun (WGS) entry which is preliminary data.</text>
</comment>
<organism evidence="2 3">
    <name type="scientific">Peronospora matthiolae</name>
    <dbReference type="NCBI Taxonomy" id="2874970"/>
    <lineage>
        <taxon>Eukaryota</taxon>
        <taxon>Sar</taxon>
        <taxon>Stramenopiles</taxon>
        <taxon>Oomycota</taxon>
        <taxon>Peronosporomycetes</taxon>
        <taxon>Peronosporales</taxon>
        <taxon>Peronosporaceae</taxon>
        <taxon>Peronospora</taxon>
    </lineage>
</organism>
<accession>A0AAV1TUH0</accession>
<feature type="domain" description="COMM" evidence="1">
    <location>
        <begin position="136"/>
        <end position="209"/>
    </location>
</feature>
<dbReference type="EMBL" id="CAKLBY020000078">
    <property type="protein sequence ID" value="CAK7924840.1"/>
    <property type="molecule type" value="Genomic_DNA"/>
</dbReference>
<gene>
    <name evidence="2" type="ORF">PM001_LOCUS9990</name>
</gene>
<sequence>MDIDRSLISMSRSFAVDERVLKAVALTSALSVEDFEAVCSLAAQLFHPDKQSKRMDKRTASKAGWDSEQMEHAVLAVAKIFMDATKARMSEHAFRLVMKEMSLPEQHVDVLVQLFDAHKSDIRGCISNDTGTSVPQYRNLEWRIDLELGIRFCRNNPKPVVTLRLDTATQASSSAEPQLQTTCLRVDYDGLKRMQHQLETALKEVESVHCSRVRRYI</sequence>